<keyword evidence="7 9" id="KW-0472">Membrane</keyword>
<evidence type="ECO:0000256" key="1">
    <source>
        <dbReference type="ARBA" id="ARBA00004127"/>
    </source>
</evidence>
<feature type="transmembrane region" description="Helical" evidence="9">
    <location>
        <begin position="383"/>
        <end position="403"/>
    </location>
</feature>
<comment type="similarity">
    <text evidence="2">Belongs to the major facilitator superfamily.</text>
</comment>
<evidence type="ECO:0000256" key="4">
    <source>
        <dbReference type="ARBA" id="ARBA00022692"/>
    </source>
</evidence>
<dbReference type="PANTHER" id="PTHR23501">
    <property type="entry name" value="MAJOR FACILITATOR SUPERFAMILY"/>
    <property type="match status" value="1"/>
</dbReference>
<protein>
    <submittedName>
        <fullName evidence="10">Uncharacterized protein</fullName>
    </submittedName>
</protein>
<dbReference type="GO" id="GO:0005774">
    <property type="term" value="C:vacuolar membrane"/>
    <property type="evidence" value="ECO:0007669"/>
    <property type="project" value="TreeGrafter"/>
</dbReference>
<keyword evidence="11" id="KW-1185">Reference proteome</keyword>
<evidence type="ECO:0000256" key="3">
    <source>
        <dbReference type="ARBA" id="ARBA00022448"/>
    </source>
</evidence>
<dbReference type="Gene3D" id="1.20.1250.20">
    <property type="entry name" value="MFS general substrate transporter like domains"/>
    <property type="match status" value="2"/>
</dbReference>
<comment type="subcellular location">
    <subcellularLocation>
        <location evidence="1">Endomembrane system</location>
        <topology evidence="1">Multi-pass membrane protein</topology>
    </subcellularLocation>
</comment>
<evidence type="ECO:0000256" key="2">
    <source>
        <dbReference type="ARBA" id="ARBA00008335"/>
    </source>
</evidence>
<feature type="compositionally biased region" description="Polar residues" evidence="8">
    <location>
        <begin position="553"/>
        <end position="566"/>
    </location>
</feature>
<feature type="transmembrane region" description="Helical" evidence="9">
    <location>
        <begin position="526"/>
        <end position="545"/>
    </location>
</feature>
<evidence type="ECO:0000256" key="7">
    <source>
        <dbReference type="ARBA" id="ARBA00023136"/>
    </source>
</evidence>
<comment type="caution">
    <text evidence="10">The sequence shown here is derived from an EMBL/GenBank/DDBJ whole genome shotgun (WGS) entry which is preliminary data.</text>
</comment>
<accession>A0A4S4KDI2</accession>
<dbReference type="GO" id="GO:0005768">
    <property type="term" value="C:endosome"/>
    <property type="evidence" value="ECO:0007669"/>
    <property type="project" value="TreeGrafter"/>
</dbReference>
<proteinExistence type="inferred from homology"/>
<organism evidence="10 11">
    <name type="scientific">Hermanssonia centrifuga</name>
    <dbReference type="NCBI Taxonomy" id="98765"/>
    <lineage>
        <taxon>Eukaryota</taxon>
        <taxon>Fungi</taxon>
        <taxon>Dikarya</taxon>
        <taxon>Basidiomycota</taxon>
        <taxon>Agaricomycotina</taxon>
        <taxon>Agaricomycetes</taxon>
        <taxon>Polyporales</taxon>
        <taxon>Meruliaceae</taxon>
        <taxon>Hermanssonia</taxon>
    </lineage>
</organism>
<evidence type="ECO:0000256" key="9">
    <source>
        <dbReference type="SAM" id="Phobius"/>
    </source>
</evidence>
<dbReference type="AlphaFoldDB" id="A0A4S4KDI2"/>
<evidence type="ECO:0000256" key="5">
    <source>
        <dbReference type="ARBA" id="ARBA00022989"/>
    </source>
</evidence>
<name>A0A4S4KDI2_9APHY</name>
<evidence type="ECO:0000256" key="6">
    <source>
        <dbReference type="ARBA" id="ARBA00023065"/>
    </source>
</evidence>
<feature type="transmembrane region" description="Helical" evidence="9">
    <location>
        <begin position="196"/>
        <end position="218"/>
    </location>
</feature>
<keyword evidence="5 9" id="KW-1133">Transmembrane helix</keyword>
<gene>
    <name evidence="10" type="ORF">EW026_g7038</name>
</gene>
<dbReference type="FunFam" id="1.20.1250.20:FF:000197">
    <property type="entry name" value="Siderophore iron transporter 1"/>
    <property type="match status" value="1"/>
</dbReference>
<keyword evidence="4 9" id="KW-0812">Transmembrane</keyword>
<feature type="transmembrane region" description="Helical" evidence="9">
    <location>
        <begin position="281"/>
        <end position="300"/>
    </location>
</feature>
<dbReference type="GO" id="GO:0015343">
    <property type="term" value="F:siderophore-iron transmembrane transporter activity"/>
    <property type="evidence" value="ECO:0007669"/>
    <property type="project" value="TreeGrafter"/>
</dbReference>
<feature type="transmembrane region" description="Helical" evidence="9">
    <location>
        <begin position="102"/>
        <end position="122"/>
    </location>
</feature>
<feature type="transmembrane region" description="Helical" evidence="9">
    <location>
        <begin position="164"/>
        <end position="190"/>
    </location>
</feature>
<dbReference type="GO" id="GO:0005886">
    <property type="term" value="C:plasma membrane"/>
    <property type="evidence" value="ECO:0007669"/>
    <property type="project" value="TreeGrafter"/>
</dbReference>
<feature type="transmembrane region" description="Helical" evidence="9">
    <location>
        <begin position="39"/>
        <end position="58"/>
    </location>
</feature>
<feature type="transmembrane region" description="Helical" evidence="9">
    <location>
        <begin position="239"/>
        <end position="269"/>
    </location>
</feature>
<evidence type="ECO:0000256" key="8">
    <source>
        <dbReference type="SAM" id="MobiDB-lite"/>
    </source>
</evidence>
<dbReference type="SUPFAM" id="SSF103473">
    <property type="entry name" value="MFS general substrate transporter"/>
    <property type="match status" value="1"/>
</dbReference>
<evidence type="ECO:0000313" key="10">
    <source>
        <dbReference type="EMBL" id="THG94439.1"/>
    </source>
</evidence>
<feature type="transmembrane region" description="Helical" evidence="9">
    <location>
        <begin position="134"/>
        <end position="152"/>
    </location>
</feature>
<feature type="transmembrane region" description="Helical" evidence="9">
    <location>
        <begin position="415"/>
        <end position="433"/>
    </location>
</feature>
<feature type="region of interest" description="Disordered" evidence="8">
    <location>
        <begin position="553"/>
        <end position="583"/>
    </location>
</feature>
<dbReference type="InterPro" id="IPR036259">
    <property type="entry name" value="MFS_trans_sf"/>
</dbReference>
<keyword evidence="3" id="KW-0813">Transport</keyword>
<feature type="compositionally biased region" description="Basic and acidic residues" evidence="8">
    <location>
        <begin position="567"/>
        <end position="583"/>
    </location>
</feature>
<feature type="transmembrane region" description="Helical" evidence="9">
    <location>
        <begin position="454"/>
        <end position="474"/>
    </location>
</feature>
<keyword evidence="6" id="KW-0406">Ion transport</keyword>
<dbReference type="EMBL" id="SGPJ01000447">
    <property type="protein sequence ID" value="THG94439.1"/>
    <property type="molecule type" value="Genomic_DNA"/>
</dbReference>
<reference evidence="10 11" key="1">
    <citation type="submission" date="2019-02" db="EMBL/GenBank/DDBJ databases">
        <title>Genome sequencing of the rare red list fungi Phlebia centrifuga.</title>
        <authorList>
            <person name="Buettner E."/>
            <person name="Kellner H."/>
        </authorList>
    </citation>
    <scope>NUCLEOTIDE SEQUENCE [LARGE SCALE GENOMIC DNA]</scope>
    <source>
        <strain evidence="10 11">DSM 108282</strain>
    </source>
</reference>
<sequence>MDPDVPVKTSVPVVILGEKSPGVKRIEVISHSLNKWTKVMLFVGIFLIAYAYGLDGSVRYVYQTEATSSYATHSLLATVNVLRAVIAAAAQPTLAKLMDVFGRFEVLLASVVFYIIGTIIEACSNNVESFSGGAILYQIGYTAVMLLAEVIVGDTTTLRNRVLFSFIPALPFLINAWISGNITAAVLGATTWRWGIGMWAIIYFVCALPLLGTLWFTARRAQNSGALQSYKTPFQQYGFGKLAIALFWQLDVVGIVLVIATFALILVPFTIAGSAKEQWKAGHIIAMLVIGVFCVPLLVVWELKAKHPLIPFRLLKDRGVWAALFIAMFLNSAWYLQGDFLYTVLLVAFGESVESATRILNVYSFTSVIAGTAMGFAVRHFRYLKPFIIFGVSLFMVAFGLLIRYRGGGGSGSHSAIIGAQVVLGIGGGFFSYPTQASIQAQTKHEHLAIITSLYLASYSIGSALGATLSGAIWTNVLPGQLISNLGNATLAGEVYASPLTVALEYPMGTPERIAIVNAYKHTQKLLCITGICLCVPLLAFACLLRNPKLTDSQSLPQAEGETSSEYTHDDGDSVKDQKFPVE</sequence>
<evidence type="ECO:0000313" key="11">
    <source>
        <dbReference type="Proteomes" id="UP000309038"/>
    </source>
</evidence>
<dbReference type="Proteomes" id="UP000309038">
    <property type="component" value="Unassembled WGS sequence"/>
</dbReference>
<feature type="transmembrane region" description="Helical" evidence="9">
    <location>
        <begin position="356"/>
        <end position="376"/>
    </location>
</feature>
<dbReference type="PANTHER" id="PTHR23501:SF92">
    <property type="entry name" value="GLUTATHIONE EXCHANGER 1-RELATED"/>
    <property type="match status" value="1"/>
</dbReference>
<feature type="transmembrane region" description="Helical" evidence="9">
    <location>
        <begin position="320"/>
        <end position="336"/>
    </location>
</feature>